<evidence type="ECO:0000256" key="17">
    <source>
        <dbReference type="SAM" id="MobiDB-lite"/>
    </source>
</evidence>
<dbReference type="Pfam" id="PF04209">
    <property type="entry name" value="HgmA_C"/>
    <property type="match status" value="1"/>
</dbReference>
<dbReference type="GO" id="GO:0046872">
    <property type="term" value="F:metal ion binding"/>
    <property type="evidence" value="ECO:0007669"/>
    <property type="project" value="UniProtKB-KW"/>
</dbReference>
<dbReference type="EC" id="1.13.11.5" evidence="4"/>
<feature type="binding site" evidence="16">
    <location>
        <position position="370"/>
    </location>
    <ligand>
        <name>Fe cation</name>
        <dbReference type="ChEBI" id="CHEBI:24875"/>
    </ligand>
</feature>
<dbReference type="PANTHER" id="PTHR11056">
    <property type="entry name" value="HOMOGENTISATE 1,2-DIOXYGENASE"/>
    <property type="match status" value="1"/>
</dbReference>
<feature type="domain" description="Homogentisate 1,2-dioxygenase N-terminal" evidence="19">
    <location>
        <begin position="6"/>
        <end position="278"/>
    </location>
</feature>
<evidence type="ECO:0000313" key="21">
    <source>
        <dbReference type="Proteomes" id="UP000001307"/>
    </source>
</evidence>
<evidence type="ECO:0000256" key="13">
    <source>
        <dbReference type="ARBA" id="ARBA00030437"/>
    </source>
</evidence>
<keyword evidence="7" id="KW-0828">Tyrosine catabolism</keyword>
<evidence type="ECO:0000256" key="16">
    <source>
        <dbReference type="PIRSR" id="PIRSR605708-2"/>
    </source>
</evidence>
<evidence type="ECO:0000256" key="4">
    <source>
        <dbReference type="ARBA" id="ARBA00013127"/>
    </source>
</evidence>
<organism evidence="20 21">
    <name type="scientific">Oikopleura dioica</name>
    <name type="common">Tunicate</name>
    <dbReference type="NCBI Taxonomy" id="34765"/>
    <lineage>
        <taxon>Eukaryota</taxon>
        <taxon>Metazoa</taxon>
        <taxon>Chordata</taxon>
        <taxon>Tunicata</taxon>
        <taxon>Appendicularia</taxon>
        <taxon>Copelata</taxon>
        <taxon>Oikopleuridae</taxon>
        <taxon>Oikopleura</taxon>
    </lineage>
</organism>
<dbReference type="InterPro" id="IPR005708">
    <property type="entry name" value="Homogentis_dOase"/>
</dbReference>
<dbReference type="InterPro" id="IPR046451">
    <property type="entry name" value="HgmA_C"/>
</dbReference>
<dbReference type="InterPro" id="IPR046452">
    <property type="entry name" value="HgmA_N"/>
</dbReference>
<keyword evidence="21" id="KW-1185">Reference proteome</keyword>
<comment type="pathway">
    <text evidence="2">Amino-acid degradation; L-phenylalanine degradation; acetoacetate and fumarate from L-phenylalanine: step 4/6.</text>
</comment>
<dbReference type="FunFam" id="2.60.120.10:FF:000034">
    <property type="entry name" value="Homogentisate 1,2-dioxygenase"/>
    <property type="match status" value="1"/>
</dbReference>
<evidence type="ECO:0000256" key="10">
    <source>
        <dbReference type="ARBA" id="ARBA00023004"/>
    </source>
</evidence>
<evidence type="ECO:0000256" key="12">
    <source>
        <dbReference type="ARBA" id="ARBA00030235"/>
    </source>
</evidence>
<dbReference type="InParanoid" id="E4X5J4"/>
<reference evidence="20 21" key="1">
    <citation type="journal article" date="2010" name="Science">
        <title>Plasticity of animal genome architecture unmasked by rapid evolution of a pelagic tunicate.</title>
        <authorList>
            <person name="Denoeud F."/>
            <person name="Henriet S."/>
            <person name="Mungpakdee S."/>
            <person name="Aury J.M."/>
            <person name="Da Silva C."/>
            <person name="Brinkmann H."/>
            <person name="Mikhaleva J."/>
            <person name="Olsen L.C."/>
            <person name="Jubin C."/>
            <person name="Canestro C."/>
            <person name="Bouquet J.M."/>
            <person name="Danks G."/>
            <person name="Poulain J."/>
            <person name="Campsteijn C."/>
            <person name="Adamski M."/>
            <person name="Cross I."/>
            <person name="Yadetie F."/>
            <person name="Muffato M."/>
            <person name="Louis A."/>
            <person name="Butcher S."/>
            <person name="Tsagkogeorga G."/>
            <person name="Konrad A."/>
            <person name="Singh S."/>
            <person name="Jensen M.F."/>
            <person name="Cong E.H."/>
            <person name="Eikeseth-Otteraa H."/>
            <person name="Noel B."/>
            <person name="Anthouard V."/>
            <person name="Porcel B.M."/>
            <person name="Kachouri-Lafond R."/>
            <person name="Nishino A."/>
            <person name="Ugolini M."/>
            <person name="Chourrout P."/>
            <person name="Nishida H."/>
            <person name="Aasland R."/>
            <person name="Huzurbazar S."/>
            <person name="Westhof E."/>
            <person name="Delsuc F."/>
            <person name="Lehrach H."/>
            <person name="Reinhardt R."/>
            <person name="Weissenbach J."/>
            <person name="Roy S.W."/>
            <person name="Artiguenave F."/>
            <person name="Postlethwait J.H."/>
            <person name="Manak J.R."/>
            <person name="Thompson E.M."/>
            <person name="Jaillon O."/>
            <person name="Du Pasquier L."/>
            <person name="Boudinot P."/>
            <person name="Liberles D.A."/>
            <person name="Volff J.N."/>
            <person name="Philippe H."/>
            <person name="Lenhard B."/>
            <person name="Roest Crollius H."/>
            <person name="Wincker P."/>
            <person name="Chourrout D."/>
        </authorList>
    </citation>
    <scope>NUCLEOTIDE SEQUENCE [LARGE SCALE GENOMIC DNA]</scope>
</reference>
<comment type="similarity">
    <text evidence="3">Belongs to the homogentisate dioxygenase family.</text>
</comment>
<accession>E4X5J4</accession>
<evidence type="ECO:0000256" key="9">
    <source>
        <dbReference type="ARBA" id="ARBA00023002"/>
    </source>
</evidence>
<evidence type="ECO:0000256" key="6">
    <source>
        <dbReference type="ARBA" id="ARBA00022723"/>
    </source>
</evidence>
<keyword evidence="10 16" id="KW-0408">Iron</keyword>
<sequence length="454" mass="51511">MWDEVKYQTGFGSEFASEDSRAPGALPPSQNTPQKCPYGLYAEQISGTAFTAPRSKNARTWVYRMLPSAKHRRFERVQEREDFTHDWNEEYPDPNQKRWLPFKMPQDEEKVDFVQGLKVVSGAGDPKCRHGTAIYVYTCNSSMQDSAFYSSDGEFLIVPQEGTLKIQTELGLLVVVPGELAVIPQNIRYAVHVDGASRGYICEVFGTRFTLPNLGPIGANGLANPRDFKYPTAFYVEKEVNFRIFNKYQGKQFVCEQDHSCFDVVGWHGNYSPYKYNMWKFSAVNSVTFDHMDPSIFTVLTAPSVEEGTAVVDLAIFPPRWSVHEHTFRPPYYHRNVMSEFMGLICGKYEAKEDGFLPGGATLHSIGTPHGPDAECFSKASSSLSEPQFIGSGQLAFMFETSLMLAITKWGQKTCQVLDDQYYECWQKLQKNFSLENKPDENDKDFFRHLGTGI</sequence>
<evidence type="ECO:0000256" key="2">
    <source>
        <dbReference type="ARBA" id="ARBA00004704"/>
    </source>
</evidence>
<protein>
    <recommendedName>
        <fullName evidence="5">Homogentisate 1,2-dioxygenase</fullName>
        <ecNumber evidence="4">1.13.11.5</ecNumber>
    </recommendedName>
    <alternativeName>
        <fullName evidence="12">Homogentisate oxygenase</fullName>
    </alternativeName>
    <alternativeName>
        <fullName evidence="13">Homogentisic acid oxidase</fullName>
    </alternativeName>
    <alternativeName>
        <fullName evidence="14">Homogentisicase</fullName>
    </alternativeName>
</protein>
<dbReference type="InterPro" id="IPR011051">
    <property type="entry name" value="RmlC_Cupin_sf"/>
</dbReference>
<name>E4X5J4_OIKDI</name>
<feature type="binding site" evidence="16">
    <location>
        <position position="334"/>
    </location>
    <ligand>
        <name>Fe cation</name>
        <dbReference type="ChEBI" id="CHEBI:24875"/>
    </ligand>
</feature>
<evidence type="ECO:0000313" key="20">
    <source>
        <dbReference type="EMBL" id="CBY18563.1"/>
    </source>
</evidence>
<dbReference type="OrthoDB" id="1689029at2759"/>
<keyword evidence="6 16" id="KW-0479">Metal-binding</keyword>
<evidence type="ECO:0000256" key="11">
    <source>
        <dbReference type="ARBA" id="ARBA00023232"/>
    </source>
</evidence>
<evidence type="ECO:0000256" key="14">
    <source>
        <dbReference type="ARBA" id="ARBA00033225"/>
    </source>
</evidence>
<evidence type="ECO:0000256" key="1">
    <source>
        <dbReference type="ARBA" id="ARBA00001962"/>
    </source>
</evidence>
<feature type="active site" description="Proton acceptor" evidence="15">
    <location>
        <position position="291"/>
    </location>
</feature>
<dbReference type="FunCoup" id="E4X5J4">
    <property type="interactions" value="3"/>
</dbReference>
<feature type="binding site" evidence="16">
    <location>
        <position position="370"/>
    </location>
    <ligand>
        <name>homogentisate</name>
        <dbReference type="ChEBI" id="CHEBI:16169"/>
    </ligand>
</feature>
<dbReference type="SUPFAM" id="SSF51182">
    <property type="entry name" value="RmlC-like cupins"/>
    <property type="match status" value="1"/>
</dbReference>
<evidence type="ECO:0000259" key="18">
    <source>
        <dbReference type="Pfam" id="PF04209"/>
    </source>
</evidence>
<dbReference type="NCBIfam" id="TIGR01015">
    <property type="entry name" value="hmgA"/>
    <property type="match status" value="1"/>
</dbReference>
<comment type="cofactor">
    <cofactor evidence="1 16">
        <name>Fe cation</name>
        <dbReference type="ChEBI" id="CHEBI:24875"/>
    </cofactor>
</comment>
<evidence type="ECO:0000256" key="15">
    <source>
        <dbReference type="PIRSR" id="PIRSR605708-1"/>
    </source>
</evidence>
<dbReference type="PANTHER" id="PTHR11056:SF0">
    <property type="entry name" value="HOMOGENTISATE 1,2-DIOXYGENASE"/>
    <property type="match status" value="1"/>
</dbReference>
<evidence type="ECO:0000259" key="19">
    <source>
        <dbReference type="Pfam" id="PF20510"/>
    </source>
</evidence>
<feature type="binding site" evidence="16">
    <location>
        <position position="349"/>
    </location>
    <ligand>
        <name>homogentisate</name>
        <dbReference type="ChEBI" id="CHEBI:16169"/>
    </ligand>
</feature>
<dbReference type="EMBL" id="FN653025">
    <property type="protein sequence ID" value="CBY18563.1"/>
    <property type="molecule type" value="Genomic_DNA"/>
</dbReference>
<keyword evidence="11" id="KW-0585">Phenylalanine catabolism</keyword>
<feature type="domain" description="Homogentisate 1,2-dioxygenase C-terminal" evidence="18">
    <location>
        <begin position="280"/>
        <end position="433"/>
    </location>
</feature>
<dbReference type="GO" id="GO:0005737">
    <property type="term" value="C:cytoplasm"/>
    <property type="evidence" value="ECO:0007669"/>
    <property type="project" value="TreeGrafter"/>
</dbReference>
<feature type="region of interest" description="Disordered" evidence="17">
    <location>
        <begin position="13"/>
        <end position="32"/>
    </location>
</feature>
<evidence type="ECO:0000256" key="5">
    <source>
        <dbReference type="ARBA" id="ARBA00018757"/>
    </source>
</evidence>
<evidence type="ECO:0000256" key="3">
    <source>
        <dbReference type="ARBA" id="ARBA00007757"/>
    </source>
</evidence>
<dbReference type="Gene3D" id="2.60.120.10">
    <property type="entry name" value="Jelly Rolls"/>
    <property type="match status" value="1"/>
</dbReference>
<dbReference type="GO" id="GO:0004411">
    <property type="term" value="F:homogentisate 1,2-dioxygenase activity"/>
    <property type="evidence" value="ECO:0007669"/>
    <property type="project" value="UniProtKB-EC"/>
</dbReference>
<feature type="binding site" evidence="16">
    <location>
        <position position="340"/>
    </location>
    <ligand>
        <name>Fe cation</name>
        <dbReference type="ChEBI" id="CHEBI:24875"/>
    </ligand>
</feature>
<proteinExistence type="inferred from homology"/>
<dbReference type="Pfam" id="PF20510">
    <property type="entry name" value="HgmA_N"/>
    <property type="match status" value="1"/>
</dbReference>
<dbReference type="CDD" id="cd07000">
    <property type="entry name" value="cupin_HGO_N"/>
    <property type="match status" value="1"/>
</dbReference>
<dbReference type="UniPathway" id="UPA00139">
    <property type="reaction ID" value="UER00339"/>
</dbReference>
<evidence type="ECO:0000256" key="8">
    <source>
        <dbReference type="ARBA" id="ARBA00022964"/>
    </source>
</evidence>
<keyword evidence="9" id="KW-0560">Oxidoreductase</keyword>
<dbReference type="Proteomes" id="UP000001307">
    <property type="component" value="Unassembled WGS sequence"/>
</dbReference>
<evidence type="ECO:0000256" key="7">
    <source>
        <dbReference type="ARBA" id="ARBA00022878"/>
    </source>
</evidence>
<gene>
    <name evidence="20" type="ORF">GSOID_T00002431001</name>
</gene>
<keyword evidence="8" id="KW-0223">Dioxygenase</keyword>
<dbReference type="GO" id="GO:0006559">
    <property type="term" value="P:L-phenylalanine catabolic process"/>
    <property type="evidence" value="ECO:0007669"/>
    <property type="project" value="UniProtKB-UniPathway"/>
</dbReference>
<dbReference type="AlphaFoldDB" id="E4X5J4"/>
<dbReference type="InterPro" id="IPR014710">
    <property type="entry name" value="RmlC-like_jellyroll"/>
</dbReference>
<dbReference type="GO" id="GO:0006572">
    <property type="term" value="P:L-tyrosine catabolic process"/>
    <property type="evidence" value="ECO:0007669"/>
    <property type="project" value="UniProtKB-KW"/>
</dbReference>